<dbReference type="EMBL" id="MU267868">
    <property type="protein sequence ID" value="KAH7907820.1"/>
    <property type="molecule type" value="Genomic_DNA"/>
</dbReference>
<comment type="caution">
    <text evidence="1">The sequence shown here is derived from an EMBL/GenBank/DDBJ whole genome shotgun (WGS) entry which is preliminary data.</text>
</comment>
<keyword evidence="2" id="KW-1185">Reference proteome</keyword>
<proteinExistence type="predicted"/>
<gene>
    <name evidence="1" type="ORF">BJ138DRAFT_1182166</name>
</gene>
<accession>A0ACB8A3C4</accession>
<dbReference type="Proteomes" id="UP000790377">
    <property type="component" value="Unassembled WGS sequence"/>
</dbReference>
<reference evidence="1" key="1">
    <citation type="journal article" date="2021" name="New Phytol.">
        <title>Evolutionary innovations through gain and loss of genes in the ectomycorrhizal Boletales.</title>
        <authorList>
            <person name="Wu G."/>
            <person name="Miyauchi S."/>
            <person name="Morin E."/>
            <person name="Kuo A."/>
            <person name="Drula E."/>
            <person name="Varga T."/>
            <person name="Kohler A."/>
            <person name="Feng B."/>
            <person name="Cao Y."/>
            <person name="Lipzen A."/>
            <person name="Daum C."/>
            <person name="Hundley H."/>
            <person name="Pangilinan J."/>
            <person name="Johnson J."/>
            <person name="Barry K."/>
            <person name="LaButti K."/>
            <person name="Ng V."/>
            <person name="Ahrendt S."/>
            <person name="Min B."/>
            <person name="Choi I.G."/>
            <person name="Park H."/>
            <person name="Plett J.M."/>
            <person name="Magnuson J."/>
            <person name="Spatafora J.W."/>
            <person name="Nagy L.G."/>
            <person name="Henrissat B."/>
            <person name="Grigoriev I.V."/>
            <person name="Yang Z.L."/>
            <person name="Xu J."/>
            <person name="Martin F.M."/>
        </authorList>
    </citation>
    <scope>NUCLEOTIDE SEQUENCE</scope>
    <source>
        <strain evidence="1">ATCC 28755</strain>
    </source>
</reference>
<sequence length="300" mass="33510">MHYLQPRQVHLLCIIKVNLIWNRQWNYMTALYFIARYSGMLYIIGTAANVNIFLATDWAGNIFLLTMQAMLAIRVYALFNQSKKVLIFLATSYVLQAAALFVIEGLGTNKRVLGEIYISIGPPIGSVEQLIYVNTNVSPMQFYDTLDEDSAILSITFDTILMFFALWAFVIHTLEAKALNRGWSINVLVGTLVADHLLYFVCNLIWLSLSIAATFRTSELGVSESFLWLDIALSVFNTLVIITGPRMVISLRTTESKTRGEGGTLEGEVSTVQFGIRKPPIQSESAVEEGAGFRAVDENV</sequence>
<name>A0ACB8A3C4_9AGAM</name>
<evidence type="ECO:0000313" key="1">
    <source>
        <dbReference type="EMBL" id="KAH7907820.1"/>
    </source>
</evidence>
<evidence type="ECO:0000313" key="2">
    <source>
        <dbReference type="Proteomes" id="UP000790377"/>
    </source>
</evidence>
<organism evidence="1 2">
    <name type="scientific">Hygrophoropsis aurantiaca</name>
    <dbReference type="NCBI Taxonomy" id="72124"/>
    <lineage>
        <taxon>Eukaryota</taxon>
        <taxon>Fungi</taxon>
        <taxon>Dikarya</taxon>
        <taxon>Basidiomycota</taxon>
        <taxon>Agaricomycotina</taxon>
        <taxon>Agaricomycetes</taxon>
        <taxon>Agaricomycetidae</taxon>
        <taxon>Boletales</taxon>
        <taxon>Coniophorineae</taxon>
        <taxon>Hygrophoropsidaceae</taxon>
        <taxon>Hygrophoropsis</taxon>
    </lineage>
</organism>
<protein>
    <submittedName>
        <fullName evidence="1">Uncharacterized protein</fullName>
    </submittedName>
</protein>